<dbReference type="SUPFAM" id="SSF52540">
    <property type="entry name" value="P-loop containing nucleoside triphosphate hydrolases"/>
    <property type="match status" value="1"/>
</dbReference>
<keyword evidence="2 9" id="KW-0028">Amino-acid biosynthesis</keyword>
<dbReference type="Proteomes" id="UP000284706">
    <property type="component" value="Unassembled WGS sequence"/>
</dbReference>
<evidence type="ECO:0000313" key="12">
    <source>
        <dbReference type="EMBL" id="PPQ86841.1"/>
    </source>
</evidence>
<comment type="pathway">
    <text evidence="9">Metabolic intermediate biosynthesis; chorismate biosynthesis; chorismate from D-erythrose 4-phosphate and phosphoenolpyruvate: step 6/7.</text>
</comment>
<evidence type="ECO:0000256" key="2">
    <source>
        <dbReference type="ARBA" id="ARBA00022605"/>
    </source>
</evidence>
<dbReference type="InterPro" id="IPR027417">
    <property type="entry name" value="P-loop_NTPase"/>
</dbReference>
<protein>
    <recommendedName>
        <fullName evidence="9">3-phosphoshikimate 1-carboxyvinyltransferase</fullName>
        <ecNumber evidence="9">2.5.1.19</ecNumber>
    </recommendedName>
</protein>
<proteinExistence type="inferred from homology"/>
<evidence type="ECO:0000256" key="4">
    <source>
        <dbReference type="ARBA" id="ARBA00022741"/>
    </source>
</evidence>
<feature type="region of interest" description="Disordered" evidence="10">
    <location>
        <begin position="162"/>
        <end position="186"/>
    </location>
</feature>
<feature type="compositionally biased region" description="Low complexity" evidence="10">
    <location>
        <begin position="165"/>
        <end position="175"/>
    </location>
</feature>
<dbReference type="GO" id="GO:0005524">
    <property type="term" value="F:ATP binding"/>
    <property type="evidence" value="ECO:0007669"/>
    <property type="project" value="UniProtKB-KW"/>
</dbReference>
<dbReference type="FunFam" id="3.40.50.300:FF:001256">
    <property type="entry name" value="Pentafunctional AROM polypeptide"/>
    <property type="match status" value="1"/>
</dbReference>
<dbReference type="UniPathway" id="UPA00053">
    <property type="reaction ID" value="UER00088"/>
</dbReference>
<evidence type="ECO:0000256" key="5">
    <source>
        <dbReference type="ARBA" id="ARBA00022777"/>
    </source>
</evidence>
<dbReference type="Pfam" id="PF01487">
    <property type="entry name" value="DHquinase_I"/>
    <property type="match status" value="1"/>
</dbReference>
<dbReference type="PANTHER" id="PTHR21090">
    <property type="entry name" value="AROM/DEHYDROQUINATE SYNTHASE"/>
    <property type="match status" value="1"/>
</dbReference>
<comment type="catalytic activity">
    <reaction evidence="9">
        <text>3-phosphoshikimate + phosphoenolpyruvate = 5-O-(1-carboxyvinyl)-3-phosphoshikimate + phosphate</text>
        <dbReference type="Rhea" id="RHEA:21256"/>
        <dbReference type="ChEBI" id="CHEBI:43474"/>
        <dbReference type="ChEBI" id="CHEBI:57701"/>
        <dbReference type="ChEBI" id="CHEBI:58702"/>
        <dbReference type="ChEBI" id="CHEBI:145989"/>
        <dbReference type="EC" id="2.5.1.19"/>
    </reaction>
</comment>
<evidence type="ECO:0000256" key="1">
    <source>
        <dbReference type="ARBA" id="ARBA00004842"/>
    </source>
</evidence>
<keyword evidence="13" id="KW-1185">Reference proteome</keyword>
<dbReference type="Gene3D" id="3.40.50.300">
    <property type="entry name" value="P-loop containing nucleotide triphosphate hydrolases"/>
    <property type="match status" value="1"/>
</dbReference>
<dbReference type="InterPro" id="IPR001986">
    <property type="entry name" value="Enolpyruvate_Tfrase_dom"/>
</dbReference>
<dbReference type="SUPFAM" id="SSF55205">
    <property type="entry name" value="EPT/RTPC-like"/>
    <property type="match status" value="1"/>
</dbReference>
<dbReference type="Gene3D" id="3.20.20.70">
    <property type="entry name" value="Aldolase class I"/>
    <property type="match status" value="1"/>
</dbReference>
<dbReference type="PANTHER" id="PTHR21090:SF5">
    <property type="entry name" value="PENTAFUNCTIONAL AROM POLYPEPTIDE"/>
    <property type="match status" value="1"/>
</dbReference>
<dbReference type="AlphaFoldDB" id="A0A409X7Z9"/>
<dbReference type="PROSITE" id="PS00885">
    <property type="entry name" value="EPSP_SYNTHASE_2"/>
    <property type="match status" value="1"/>
</dbReference>
<dbReference type="InterPro" id="IPR001381">
    <property type="entry name" value="DHquinase_I"/>
</dbReference>
<comment type="similarity">
    <text evidence="9">Belongs to the EPSP synthase family.</text>
</comment>
<dbReference type="InterPro" id="IPR023000">
    <property type="entry name" value="Shikimate_kinase_CS"/>
</dbReference>
<reference evidence="12 13" key="1">
    <citation type="journal article" date="2018" name="Evol. Lett.">
        <title>Horizontal gene cluster transfer increased hallucinogenic mushroom diversity.</title>
        <authorList>
            <person name="Reynolds H.T."/>
            <person name="Vijayakumar V."/>
            <person name="Gluck-Thaler E."/>
            <person name="Korotkin H.B."/>
            <person name="Matheny P.B."/>
            <person name="Slot J.C."/>
        </authorList>
    </citation>
    <scope>NUCLEOTIDE SEQUENCE [LARGE SCALE GENOMIC DNA]</scope>
    <source>
        <strain evidence="12 13">SRW20</strain>
    </source>
</reference>
<evidence type="ECO:0000256" key="3">
    <source>
        <dbReference type="ARBA" id="ARBA00022679"/>
    </source>
</evidence>
<dbReference type="SUPFAM" id="SSF51569">
    <property type="entry name" value="Aldolase"/>
    <property type="match status" value="1"/>
</dbReference>
<dbReference type="InParanoid" id="A0A409X7Z9"/>
<dbReference type="InterPro" id="IPR013792">
    <property type="entry name" value="RNA3'P_cycl/enolpyr_Trfase_a/b"/>
</dbReference>
<organism evidence="12 13">
    <name type="scientific">Gymnopilus dilepis</name>
    <dbReference type="NCBI Taxonomy" id="231916"/>
    <lineage>
        <taxon>Eukaryota</taxon>
        <taxon>Fungi</taxon>
        <taxon>Dikarya</taxon>
        <taxon>Basidiomycota</taxon>
        <taxon>Agaricomycotina</taxon>
        <taxon>Agaricomycetes</taxon>
        <taxon>Agaricomycetidae</taxon>
        <taxon>Agaricales</taxon>
        <taxon>Agaricineae</taxon>
        <taxon>Hymenogastraceae</taxon>
        <taxon>Gymnopilus</taxon>
    </lineage>
</organism>
<evidence type="ECO:0000256" key="6">
    <source>
        <dbReference type="ARBA" id="ARBA00022840"/>
    </source>
</evidence>
<dbReference type="InterPro" id="IPR031322">
    <property type="entry name" value="Shikimate/glucono_kinase"/>
</dbReference>
<feature type="non-terminal residue" evidence="12">
    <location>
        <position position="504"/>
    </location>
</feature>
<evidence type="ECO:0000256" key="7">
    <source>
        <dbReference type="ARBA" id="ARBA00023141"/>
    </source>
</evidence>
<dbReference type="CDD" id="cd00464">
    <property type="entry name" value="SK"/>
    <property type="match status" value="1"/>
</dbReference>
<dbReference type="GO" id="GO:0003855">
    <property type="term" value="F:3-dehydroquinate dehydratase activity"/>
    <property type="evidence" value="ECO:0007669"/>
    <property type="project" value="InterPro"/>
</dbReference>
<name>A0A409X7Z9_9AGAR</name>
<dbReference type="Gene3D" id="3.65.10.10">
    <property type="entry name" value="Enolpyruvate transferase domain"/>
    <property type="match status" value="1"/>
</dbReference>
<comment type="caution">
    <text evidence="12">The sequence shown here is derived from an EMBL/GenBank/DDBJ whole genome shotgun (WGS) entry which is preliminary data.</text>
</comment>
<comment type="catalytic activity">
    <reaction evidence="8">
        <text>shikimate + ATP = 3-phosphoshikimate + ADP + H(+)</text>
        <dbReference type="Rhea" id="RHEA:13121"/>
        <dbReference type="ChEBI" id="CHEBI:15378"/>
        <dbReference type="ChEBI" id="CHEBI:30616"/>
        <dbReference type="ChEBI" id="CHEBI:36208"/>
        <dbReference type="ChEBI" id="CHEBI:145989"/>
        <dbReference type="ChEBI" id="CHEBI:456216"/>
        <dbReference type="EC" id="2.7.1.71"/>
    </reaction>
</comment>
<dbReference type="EC" id="2.5.1.19" evidence="9"/>
<sequence>MGCVVVQSETETTVTGPDPKAGGLKGIEEVDMEEMTDAFLTASVLAAVAKGKTRIVGIANQRVKECNRIRAMIDELAKFGVETVELDDGLEIIGRPLSELKQGVSVHCYDDHRVAMAFSVLGAVVPGTIIEEKRCVEKTWPNWWDDLENKIGLKVEGVQLEPQTSEASASASHSEAPQKHEPSPSVILIGMRGTGKTTVGNMAATALSWPCIDADAFFESKHATPVREFVLKHGWAAFRSAEVDVLKELIREKPKGHILSLGGGVVESPEAREVLKGYAREGGPVVHIVRPLEDVIAYLDAETSRPAYDESVGDVFRRREPWFEECANYVFDNTFDAEGGVEGTEVPTRSAGTFGEVQRFFGHVTGERPNLAENLESNDKTGSRSYFLSLTYPDVRQAYPHIEALTEGVDALELRVDLLKSPRDYEKFGDGIPSRAYVQQQVSALRRVSSLPIVFTVRTKAQGGAFPDDKPKEAVELLRLALQMGVEYVDVEIGLPEKDVKELK</sequence>
<keyword evidence="5" id="KW-0418">Kinase</keyword>
<dbReference type="GO" id="GO:0009423">
    <property type="term" value="P:chorismate biosynthetic process"/>
    <property type="evidence" value="ECO:0007669"/>
    <property type="project" value="UniProtKB-UniRule"/>
</dbReference>
<feature type="domain" description="Enolpyruvate transferase" evidence="11">
    <location>
        <begin position="1"/>
        <end position="147"/>
    </location>
</feature>
<dbReference type="HAMAP" id="MF_00109">
    <property type="entry name" value="Shikimate_kinase"/>
    <property type="match status" value="1"/>
</dbReference>
<dbReference type="InterPro" id="IPR013785">
    <property type="entry name" value="Aldolase_TIM"/>
</dbReference>
<comment type="pathway">
    <text evidence="1">Metabolic intermediate biosynthesis; chorismate biosynthesis; chorismate from D-erythrose 4-phosphate and phosphoenolpyruvate: step 5/7.</text>
</comment>
<dbReference type="EMBL" id="NHYE01003989">
    <property type="protein sequence ID" value="PPQ86841.1"/>
    <property type="molecule type" value="Genomic_DNA"/>
</dbReference>
<keyword evidence="7 9" id="KW-0057">Aromatic amino acid biosynthesis</keyword>
<dbReference type="InterPro" id="IPR023193">
    <property type="entry name" value="EPSP_synthase_CS"/>
</dbReference>
<dbReference type="CDD" id="cd00502">
    <property type="entry name" value="DHQase_I"/>
    <property type="match status" value="1"/>
</dbReference>
<dbReference type="GO" id="GO:0003866">
    <property type="term" value="F:3-phosphoshikimate 1-carboxyvinyltransferase activity"/>
    <property type="evidence" value="ECO:0007669"/>
    <property type="project" value="UniProtKB-UniRule"/>
</dbReference>
<evidence type="ECO:0000259" key="11">
    <source>
        <dbReference type="Pfam" id="PF00275"/>
    </source>
</evidence>
<evidence type="ECO:0000256" key="8">
    <source>
        <dbReference type="ARBA" id="ARBA00048567"/>
    </source>
</evidence>
<accession>A0A409X7Z9</accession>
<gene>
    <name evidence="12" type="ORF">CVT26_007796</name>
</gene>
<evidence type="ECO:0000256" key="9">
    <source>
        <dbReference type="RuleBase" id="RU004164"/>
    </source>
</evidence>
<keyword evidence="6" id="KW-0067">ATP-binding</keyword>
<dbReference type="Pfam" id="PF01202">
    <property type="entry name" value="SKI"/>
    <property type="match status" value="1"/>
</dbReference>
<dbReference type="Pfam" id="PF00275">
    <property type="entry name" value="EPSP_synthase"/>
    <property type="match status" value="1"/>
</dbReference>
<dbReference type="PROSITE" id="PS01128">
    <property type="entry name" value="SHIKIMATE_KINASE"/>
    <property type="match status" value="1"/>
</dbReference>
<dbReference type="STRING" id="231916.A0A409X7Z9"/>
<evidence type="ECO:0000256" key="10">
    <source>
        <dbReference type="SAM" id="MobiDB-lite"/>
    </source>
</evidence>
<dbReference type="InterPro" id="IPR036968">
    <property type="entry name" value="Enolpyruvate_Tfrase_sf"/>
</dbReference>
<dbReference type="PRINTS" id="PR01100">
    <property type="entry name" value="SHIKIMTKNASE"/>
</dbReference>
<dbReference type="OrthoDB" id="197068at2759"/>
<dbReference type="GO" id="GO:0009073">
    <property type="term" value="P:aromatic amino acid family biosynthetic process"/>
    <property type="evidence" value="ECO:0007669"/>
    <property type="project" value="UniProtKB-UniRule"/>
</dbReference>
<keyword evidence="4" id="KW-0547">Nucleotide-binding</keyword>
<dbReference type="GO" id="GO:0008652">
    <property type="term" value="P:amino acid biosynthetic process"/>
    <property type="evidence" value="ECO:0007669"/>
    <property type="project" value="UniProtKB-KW"/>
</dbReference>
<keyword evidence="3 9" id="KW-0808">Transferase</keyword>
<dbReference type="GO" id="GO:0004765">
    <property type="term" value="F:shikimate kinase activity"/>
    <property type="evidence" value="ECO:0007669"/>
    <property type="project" value="UniProtKB-EC"/>
</dbReference>
<dbReference type="InterPro" id="IPR000623">
    <property type="entry name" value="Shikimate_kinase/TSH1"/>
</dbReference>
<evidence type="ECO:0000313" key="13">
    <source>
        <dbReference type="Proteomes" id="UP000284706"/>
    </source>
</evidence>